<dbReference type="OrthoDB" id="413520at2759"/>
<dbReference type="PANTHER" id="PTHR14614">
    <property type="entry name" value="HEPATOCELLULAR CARCINOMA-ASSOCIATED ANTIGEN"/>
    <property type="match status" value="1"/>
</dbReference>
<dbReference type="GO" id="GO:0005737">
    <property type="term" value="C:cytoplasm"/>
    <property type="evidence" value="ECO:0007669"/>
    <property type="project" value="TreeGrafter"/>
</dbReference>
<accession>A0A9P7K6X6</accession>
<dbReference type="AlphaFoldDB" id="A0A9P7K6X6"/>
<reference evidence="1" key="2">
    <citation type="submission" date="2021-10" db="EMBL/GenBank/DDBJ databases">
        <title>Phylogenomics reveals ancestral predisposition of the termite-cultivated fungus Termitomyces towards a domesticated lifestyle.</title>
        <authorList>
            <person name="Auxier B."/>
            <person name="Grum-Grzhimaylo A."/>
            <person name="Cardenas M.E."/>
            <person name="Lodge J.D."/>
            <person name="Laessoe T."/>
            <person name="Pedersen O."/>
            <person name="Smith M.E."/>
            <person name="Kuyper T.W."/>
            <person name="Franco-Molano E.A."/>
            <person name="Baroni T.J."/>
            <person name="Aanen D.K."/>
        </authorList>
    </citation>
    <scope>NUCLEOTIDE SEQUENCE</scope>
    <source>
        <strain evidence="1">D49</strain>
    </source>
</reference>
<dbReference type="InterPro" id="IPR029063">
    <property type="entry name" value="SAM-dependent_MTases_sf"/>
</dbReference>
<evidence type="ECO:0000313" key="2">
    <source>
        <dbReference type="Proteomes" id="UP000717328"/>
    </source>
</evidence>
<dbReference type="PANTHER" id="PTHR14614:SF162">
    <property type="entry name" value="EXPRESSED PROTEIN"/>
    <property type="match status" value="1"/>
</dbReference>
<dbReference type="Pfam" id="PF10294">
    <property type="entry name" value="Methyltransf_16"/>
    <property type="match status" value="1"/>
</dbReference>
<comment type="caution">
    <text evidence="1">The sequence shown here is derived from an EMBL/GenBank/DDBJ whole genome shotgun (WGS) entry which is preliminary data.</text>
</comment>
<gene>
    <name evidence="1" type="ORF">H0H81_011910</name>
</gene>
<dbReference type="GO" id="GO:0005634">
    <property type="term" value="C:nucleus"/>
    <property type="evidence" value="ECO:0007669"/>
    <property type="project" value="TreeGrafter"/>
</dbReference>
<dbReference type="InterPro" id="IPR019410">
    <property type="entry name" value="Methyltransf_16"/>
</dbReference>
<reference evidence="1" key="1">
    <citation type="submission" date="2021-02" db="EMBL/GenBank/DDBJ databases">
        <authorList>
            <person name="Nieuwenhuis M."/>
            <person name="Van De Peppel L.J.J."/>
        </authorList>
    </citation>
    <scope>NUCLEOTIDE SEQUENCE</scope>
    <source>
        <strain evidence="1">D49</strain>
    </source>
</reference>
<dbReference type="Proteomes" id="UP000717328">
    <property type="component" value="Unassembled WGS sequence"/>
</dbReference>
<keyword evidence="2" id="KW-1185">Reference proteome</keyword>
<sequence>MFFYVSFLRPPPLESVTFGSILITPQIANDLRTEPLDTSVDIFYSWVQATNISASHTVLAQREIATKPAKLTTWRAATAYKEIPVPLPPGVRDGLAWRLVLATRPAASLEEFTAVDLFREDTGNQAVPVVSMPIMFNSRAVRKGAKQEHVERVYRLRPKVGDEEEVKLTIKEQTSFDLDKKVWDSGVGLSSWLVGLAKTTDPEGKIFEIKDALFSAEPRNILELGTGIGIVGITLAALRSTLESPFVEQARTIQDRIILTDLESAIPLIDQNISANAKHLRNVQLNAQVLDWDEELPAYVRELEDGLNSIIMADVTYNTASFPALVSTLGRLIRLSKKPPLVLLGYKERDAAERTLWELAGEIGIHFEKIGERGGAGGAPVEIWLGSVDTSQL</sequence>
<name>A0A9P7K6X6_9AGAR</name>
<dbReference type="Gene3D" id="3.40.50.150">
    <property type="entry name" value="Vaccinia Virus protein VP39"/>
    <property type="match status" value="1"/>
</dbReference>
<proteinExistence type="predicted"/>
<organism evidence="1 2">
    <name type="scientific">Sphagnurus paluster</name>
    <dbReference type="NCBI Taxonomy" id="117069"/>
    <lineage>
        <taxon>Eukaryota</taxon>
        <taxon>Fungi</taxon>
        <taxon>Dikarya</taxon>
        <taxon>Basidiomycota</taxon>
        <taxon>Agaricomycotina</taxon>
        <taxon>Agaricomycetes</taxon>
        <taxon>Agaricomycetidae</taxon>
        <taxon>Agaricales</taxon>
        <taxon>Tricholomatineae</taxon>
        <taxon>Lyophyllaceae</taxon>
        <taxon>Sphagnurus</taxon>
    </lineage>
</organism>
<evidence type="ECO:0008006" key="3">
    <source>
        <dbReference type="Google" id="ProtNLM"/>
    </source>
</evidence>
<dbReference type="SUPFAM" id="SSF53335">
    <property type="entry name" value="S-adenosyl-L-methionine-dependent methyltransferases"/>
    <property type="match status" value="1"/>
</dbReference>
<dbReference type="EMBL" id="JABCKI010005756">
    <property type="protein sequence ID" value="KAG5638564.1"/>
    <property type="molecule type" value="Genomic_DNA"/>
</dbReference>
<dbReference type="GO" id="GO:0008757">
    <property type="term" value="F:S-adenosylmethionine-dependent methyltransferase activity"/>
    <property type="evidence" value="ECO:0007669"/>
    <property type="project" value="UniProtKB-ARBA"/>
</dbReference>
<protein>
    <recommendedName>
        <fullName evidence="3">Methyltransferase-domain-containing protein</fullName>
    </recommendedName>
</protein>
<evidence type="ECO:0000313" key="1">
    <source>
        <dbReference type="EMBL" id="KAG5638564.1"/>
    </source>
</evidence>